<protein>
    <recommendedName>
        <fullName evidence="3">Methyltransferase domain-containing protein</fullName>
    </recommendedName>
</protein>
<dbReference type="OrthoDB" id="2013972at2759"/>
<dbReference type="VEuPathDB" id="FungiDB:PV06_10384"/>
<evidence type="ECO:0000313" key="1">
    <source>
        <dbReference type="EMBL" id="KIW37337.1"/>
    </source>
</evidence>
<dbReference type="HOGENOM" id="CLU_010595_2_0_1"/>
<dbReference type="RefSeq" id="XP_016257553.1">
    <property type="nucleotide sequence ID" value="XM_016411933.1"/>
</dbReference>
<dbReference type="SUPFAM" id="SSF53335">
    <property type="entry name" value="S-adenosyl-L-methionine-dependent methyltransferases"/>
    <property type="match status" value="1"/>
</dbReference>
<proteinExistence type="predicted"/>
<dbReference type="Gene3D" id="3.40.50.150">
    <property type="entry name" value="Vaccinia Virus protein VP39"/>
    <property type="match status" value="1"/>
</dbReference>
<evidence type="ECO:0008006" key="3">
    <source>
        <dbReference type="Google" id="ProtNLM"/>
    </source>
</evidence>
<dbReference type="CDD" id="cd02440">
    <property type="entry name" value="AdoMet_MTases"/>
    <property type="match status" value="1"/>
</dbReference>
<name>A0A0D2BIW0_9EURO</name>
<accession>A0A0D2BIW0</accession>
<dbReference type="Pfam" id="PF13489">
    <property type="entry name" value="Methyltransf_23"/>
    <property type="match status" value="1"/>
</dbReference>
<dbReference type="InterPro" id="IPR029063">
    <property type="entry name" value="SAM-dependent_MTases_sf"/>
</dbReference>
<keyword evidence="2" id="KW-1185">Reference proteome</keyword>
<dbReference type="GeneID" id="27362458"/>
<evidence type="ECO:0000313" key="2">
    <source>
        <dbReference type="Proteomes" id="UP000053342"/>
    </source>
</evidence>
<dbReference type="AlphaFoldDB" id="A0A0D2BIW0"/>
<sequence>MAAGFLANMPGRQAVQEYGRLYGTFRRGQYMLPHDRMEADRLDTMEEMISQCRPPGDSRFTSVNLEPMRKGAQPLEERVRILDLGCGSGIWMNKMARYLPNAEIVGLDLHYQAADFVPPNVSIRAPWDYEAPWALGEESWDMIHLQMGQGSVADWIGLYQKVIRHLVPGTGVFEQVEIDFEPRCDDGSLPPDARLVDWWHRYLKGSYDIIGRRITYEPNTGEMLKAVGFRAEDINHEVYRIPLRPTDPDSSRVGALWQISMASGDDAALHCGLEAMSLRPLCSLNGWPAEHVKRLCQEASQDAAHPAVNAYNNLHIWTARAPPKS</sequence>
<dbReference type="STRING" id="215243.A0A0D2BIW0"/>
<dbReference type="EMBL" id="KN847344">
    <property type="protein sequence ID" value="KIW37337.1"/>
    <property type="molecule type" value="Genomic_DNA"/>
</dbReference>
<organism evidence="1 2">
    <name type="scientific">Exophiala oligosperma</name>
    <dbReference type="NCBI Taxonomy" id="215243"/>
    <lineage>
        <taxon>Eukaryota</taxon>
        <taxon>Fungi</taxon>
        <taxon>Dikarya</taxon>
        <taxon>Ascomycota</taxon>
        <taxon>Pezizomycotina</taxon>
        <taxon>Eurotiomycetes</taxon>
        <taxon>Chaetothyriomycetidae</taxon>
        <taxon>Chaetothyriales</taxon>
        <taxon>Herpotrichiellaceae</taxon>
        <taxon>Exophiala</taxon>
    </lineage>
</organism>
<gene>
    <name evidence="1" type="ORF">PV06_10384</name>
</gene>
<dbReference type="Proteomes" id="UP000053342">
    <property type="component" value="Unassembled WGS sequence"/>
</dbReference>
<reference evidence="1 2" key="1">
    <citation type="submission" date="2015-01" db="EMBL/GenBank/DDBJ databases">
        <title>The Genome Sequence of Exophiala oligosperma CBS72588.</title>
        <authorList>
            <consortium name="The Broad Institute Genomics Platform"/>
            <person name="Cuomo C."/>
            <person name="de Hoog S."/>
            <person name="Gorbushina A."/>
            <person name="Stielow B."/>
            <person name="Teixiera M."/>
            <person name="Abouelleil A."/>
            <person name="Chapman S.B."/>
            <person name="Priest M."/>
            <person name="Young S.K."/>
            <person name="Wortman J."/>
            <person name="Nusbaum C."/>
            <person name="Birren B."/>
        </authorList>
    </citation>
    <scope>NUCLEOTIDE SEQUENCE [LARGE SCALE GENOMIC DNA]</scope>
    <source>
        <strain evidence="1 2">CBS 72588</strain>
    </source>
</reference>